<reference evidence="2 3" key="1">
    <citation type="submission" date="2023-05" db="EMBL/GenBank/DDBJ databases">
        <title>Corynebacterium suedekumii sp. nov. and Corynebacterium breve sp. nov. isolated from raw cow's milk.</title>
        <authorList>
            <person name="Baer M.K."/>
            <person name="Mehl L."/>
            <person name="Hellmuth R."/>
            <person name="Marke G."/>
            <person name="Lipski A."/>
        </authorList>
    </citation>
    <scope>NUCLEOTIDE SEQUENCE [LARGE SCALE GENOMIC DNA]</scope>
    <source>
        <strain evidence="2 3">R4</strain>
    </source>
</reference>
<dbReference type="RefSeq" id="WP_284824140.1">
    <property type="nucleotide sequence ID" value="NZ_CP126969.1"/>
</dbReference>
<dbReference type="EMBL" id="CP126969">
    <property type="protein sequence ID" value="WIM67215.1"/>
    <property type="molecule type" value="Genomic_DNA"/>
</dbReference>
<feature type="transmembrane region" description="Helical" evidence="1">
    <location>
        <begin position="32"/>
        <end position="52"/>
    </location>
</feature>
<proteinExistence type="predicted"/>
<accession>A0ABY8VC15</accession>
<keyword evidence="1" id="KW-0472">Membrane</keyword>
<dbReference type="Proteomes" id="UP001225598">
    <property type="component" value="Chromosome"/>
</dbReference>
<evidence type="ECO:0000256" key="1">
    <source>
        <dbReference type="SAM" id="Phobius"/>
    </source>
</evidence>
<name>A0ABY8VC15_9CORY</name>
<keyword evidence="3" id="KW-1185">Reference proteome</keyword>
<evidence type="ECO:0008006" key="4">
    <source>
        <dbReference type="Google" id="ProtNLM"/>
    </source>
</evidence>
<sequence length="150" mass="16325">MSSNKGSNGGCFAIVGLIFLIGIALWTVNIALWILGFAMPIVGIAGGVYFFIKAKQVGDQGTSHADADREFDELVDDARYELATTITQWDNLVQTKGIGTELEDQGYAIANIQQRLWAANEALNVAATPHHKAEAVNQADSLRREAEKYL</sequence>
<gene>
    <name evidence="2" type="ORF">QP027_08810</name>
</gene>
<organism evidence="2 3">
    <name type="scientific">Corynebacterium breve</name>
    <dbReference type="NCBI Taxonomy" id="3049799"/>
    <lineage>
        <taxon>Bacteria</taxon>
        <taxon>Bacillati</taxon>
        <taxon>Actinomycetota</taxon>
        <taxon>Actinomycetes</taxon>
        <taxon>Mycobacteriales</taxon>
        <taxon>Corynebacteriaceae</taxon>
        <taxon>Corynebacterium</taxon>
    </lineage>
</organism>
<evidence type="ECO:0000313" key="2">
    <source>
        <dbReference type="EMBL" id="WIM67215.1"/>
    </source>
</evidence>
<keyword evidence="1" id="KW-0812">Transmembrane</keyword>
<evidence type="ECO:0000313" key="3">
    <source>
        <dbReference type="Proteomes" id="UP001225598"/>
    </source>
</evidence>
<feature type="transmembrane region" description="Helical" evidence="1">
    <location>
        <begin position="7"/>
        <end position="26"/>
    </location>
</feature>
<keyword evidence="1" id="KW-1133">Transmembrane helix</keyword>
<protein>
    <recommendedName>
        <fullName evidence="4">DUF2746 domain-containing protein</fullName>
    </recommendedName>
</protein>